<sequence length="143" mass="17158">MDIEERTVFDHISCDKYWLVSEPYIDEESLLRDETIQYALSNGLKVYGIEKPGYHFDGVTTLIFVPRDREKFVKAVNRVLDKYSRDELWSRFFADKAGVRRIIRHYYDPPPAGECLMRALDYLTWRDERGQKYLVRHYPHLSF</sequence>
<gene>
    <name evidence="1" type="ORF">ENP88_07540</name>
</gene>
<organism evidence="1">
    <name type="scientific">Archaeoglobus fulgidus</name>
    <dbReference type="NCBI Taxonomy" id="2234"/>
    <lineage>
        <taxon>Archaea</taxon>
        <taxon>Methanobacteriati</taxon>
        <taxon>Methanobacteriota</taxon>
        <taxon>Archaeoglobi</taxon>
        <taxon>Archaeoglobales</taxon>
        <taxon>Archaeoglobaceae</taxon>
        <taxon>Archaeoglobus</taxon>
    </lineage>
</organism>
<proteinExistence type="predicted"/>
<dbReference type="EMBL" id="DSLA01000115">
    <property type="protein sequence ID" value="HEH35971.1"/>
    <property type="molecule type" value="Genomic_DNA"/>
</dbReference>
<reference evidence="1" key="1">
    <citation type="journal article" date="2020" name="mSystems">
        <title>Genome- and Community-Level Interaction Insights into Carbon Utilization and Element Cycling Functions of Hydrothermarchaeota in Hydrothermal Sediment.</title>
        <authorList>
            <person name="Zhou Z."/>
            <person name="Liu Y."/>
            <person name="Xu W."/>
            <person name="Pan J."/>
            <person name="Luo Z.H."/>
            <person name="Li M."/>
        </authorList>
    </citation>
    <scope>NUCLEOTIDE SEQUENCE [LARGE SCALE GENOMIC DNA]</scope>
    <source>
        <strain evidence="1">SpSt-26</strain>
    </source>
</reference>
<accession>A0A7J2TLJ8</accession>
<dbReference type="AlphaFoldDB" id="A0A7J2TLJ8"/>
<comment type="caution">
    <text evidence="1">The sequence shown here is derived from an EMBL/GenBank/DDBJ whole genome shotgun (WGS) entry which is preliminary data.</text>
</comment>
<name>A0A7J2TLJ8_ARCFL</name>
<evidence type="ECO:0000313" key="1">
    <source>
        <dbReference type="EMBL" id="HEH35971.1"/>
    </source>
</evidence>
<protein>
    <submittedName>
        <fullName evidence="1">Uncharacterized protein</fullName>
    </submittedName>
</protein>